<evidence type="ECO:0000256" key="4">
    <source>
        <dbReference type="PROSITE-ProRule" id="PRU00094"/>
    </source>
</evidence>
<dbReference type="GO" id="GO:0008270">
    <property type="term" value="F:zinc ion binding"/>
    <property type="evidence" value="ECO:0007669"/>
    <property type="project" value="UniProtKB-KW"/>
</dbReference>
<dbReference type="STRING" id="1611254.A0A2G5TW52"/>
<keyword evidence="8" id="KW-1185">Reference proteome</keyword>
<dbReference type="SUPFAM" id="SSF57716">
    <property type="entry name" value="Glucocorticoid receptor-like (DNA-binding domain)"/>
    <property type="match status" value="2"/>
</dbReference>
<dbReference type="OrthoDB" id="3068909at2759"/>
<dbReference type="GO" id="GO:0006355">
    <property type="term" value="P:regulation of DNA-templated transcription"/>
    <property type="evidence" value="ECO:0007669"/>
    <property type="project" value="InterPro"/>
</dbReference>
<name>A0A2G5TW52_9PELO</name>
<feature type="compositionally biased region" description="Low complexity" evidence="5">
    <location>
        <begin position="241"/>
        <end position="253"/>
    </location>
</feature>
<dbReference type="InterPro" id="IPR013088">
    <property type="entry name" value="Znf_NHR/GATA"/>
</dbReference>
<protein>
    <recommendedName>
        <fullName evidence="6">GATA-type domain-containing protein</fullName>
    </recommendedName>
</protein>
<organism evidence="7 8">
    <name type="scientific">Caenorhabditis nigoni</name>
    <dbReference type="NCBI Taxonomy" id="1611254"/>
    <lineage>
        <taxon>Eukaryota</taxon>
        <taxon>Metazoa</taxon>
        <taxon>Ecdysozoa</taxon>
        <taxon>Nematoda</taxon>
        <taxon>Chromadorea</taxon>
        <taxon>Rhabditida</taxon>
        <taxon>Rhabditina</taxon>
        <taxon>Rhabditomorpha</taxon>
        <taxon>Rhabditoidea</taxon>
        <taxon>Rhabditidae</taxon>
        <taxon>Peloderinae</taxon>
        <taxon>Caenorhabditis</taxon>
    </lineage>
</organism>
<feature type="domain" description="GATA-type" evidence="6">
    <location>
        <begin position="27"/>
        <end position="88"/>
    </location>
</feature>
<keyword evidence="4" id="KW-0479">Metal-binding</keyword>
<dbReference type="Pfam" id="PF00320">
    <property type="entry name" value="GATA"/>
    <property type="match status" value="2"/>
</dbReference>
<feature type="domain" description="GATA-type" evidence="6">
    <location>
        <begin position="270"/>
        <end position="315"/>
    </location>
</feature>
<dbReference type="CDD" id="cd00202">
    <property type="entry name" value="ZnF_GATA"/>
    <property type="match status" value="2"/>
</dbReference>
<dbReference type="GO" id="GO:0043565">
    <property type="term" value="F:sequence-specific DNA binding"/>
    <property type="evidence" value="ECO:0007669"/>
    <property type="project" value="InterPro"/>
</dbReference>
<dbReference type="AlphaFoldDB" id="A0A2G5TW52"/>
<keyword evidence="4" id="KW-0863">Zinc-finger</keyword>
<gene>
    <name evidence="7" type="primary">Cnig_chr_IV.g12209</name>
    <name evidence="7" type="ORF">B9Z55_012209</name>
</gene>
<evidence type="ECO:0000256" key="3">
    <source>
        <dbReference type="ARBA" id="ARBA00023242"/>
    </source>
</evidence>
<evidence type="ECO:0000256" key="2">
    <source>
        <dbReference type="ARBA" id="ARBA00023163"/>
    </source>
</evidence>
<evidence type="ECO:0000259" key="6">
    <source>
        <dbReference type="PROSITE" id="PS50114"/>
    </source>
</evidence>
<keyword evidence="2" id="KW-0804">Transcription</keyword>
<evidence type="ECO:0000256" key="5">
    <source>
        <dbReference type="SAM" id="MobiDB-lite"/>
    </source>
</evidence>
<dbReference type="Gene3D" id="3.30.50.10">
    <property type="entry name" value="Erythroid Transcription Factor GATA-1, subunit A"/>
    <property type="match status" value="2"/>
</dbReference>
<dbReference type="EMBL" id="PDUG01000004">
    <property type="protein sequence ID" value="PIC31539.1"/>
    <property type="molecule type" value="Genomic_DNA"/>
</dbReference>
<reference evidence="8" key="1">
    <citation type="submission" date="2017-10" db="EMBL/GenBank/DDBJ databases">
        <title>Rapid genome shrinkage in a self-fertile nematode reveals novel sperm competition proteins.</title>
        <authorList>
            <person name="Yin D."/>
            <person name="Schwarz E.M."/>
            <person name="Thomas C.G."/>
            <person name="Felde R.L."/>
            <person name="Korf I.F."/>
            <person name="Cutter A.D."/>
            <person name="Schartner C.M."/>
            <person name="Ralston E.J."/>
            <person name="Meyer B.J."/>
            <person name="Haag E.S."/>
        </authorList>
    </citation>
    <scope>NUCLEOTIDE SEQUENCE [LARGE SCALE GENOMIC DNA]</scope>
    <source>
        <strain evidence="8">JU1422</strain>
    </source>
</reference>
<dbReference type="InterPro" id="IPR000679">
    <property type="entry name" value="Znf_GATA"/>
</dbReference>
<comment type="caution">
    <text evidence="7">The sequence shown here is derived from an EMBL/GenBank/DDBJ whole genome shotgun (WGS) entry which is preliminary data.</text>
</comment>
<dbReference type="PROSITE" id="PS50114">
    <property type="entry name" value="GATA_ZN_FINGER_2"/>
    <property type="match status" value="2"/>
</dbReference>
<sequence>MSQLDQNELPILNGASLTNSNDPTPSKPDCKKCSNCLITKTCQWRNVKSGEGILCQACYTYVRKYKKSRPMKAILDYKKRIIDLSSTKLNPSTMDKLSSLLDSPTLATLSYTEALPTPTTKLAQGPSTPRKTPAKQFSISSLLASPAPATKLAMDPLSLFPATQLASATSTPKRRAMNPMSLLASPSPATVAQDPTTSGMSRPSPATQSAMEASPTPSKLAQDPTTPRNASAIQSAMEASPTPATVAQAPAPQLSQNQSTPKRSSKRKLLEESQTCSNCSITNSCQWRNIKSKEAVLCNACYVYRRYIKKDRPTSAIESYKNRINEF</sequence>
<dbReference type="Proteomes" id="UP000230233">
    <property type="component" value="Chromosome IV"/>
</dbReference>
<dbReference type="SMART" id="SM00401">
    <property type="entry name" value="ZnF_GATA"/>
    <property type="match status" value="2"/>
</dbReference>
<evidence type="ECO:0000313" key="7">
    <source>
        <dbReference type="EMBL" id="PIC31539.1"/>
    </source>
</evidence>
<keyword evidence="3" id="KW-0539">Nucleus</keyword>
<accession>A0A2G5TW52</accession>
<evidence type="ECO:0000313" key="8">
    <source>
        <dbReference type="Proteomes" id="UP000230233"/>
    </source>
</evidence>
<keyword evidence="4" id="KW-0862">Zinc</keyword>
<proteinExistence type="predicted"/>
<feature type="compositionally biased region" description="Polar residues" evidence="5">
    <location>
        <begin position="187"/>
        <end position="234"/>
    </location>
</feature>
<keyword evidence="1" id="KW-0805">Transcription regulation</keyword>
<dbReference type="PROSITE" id="PS00344">
    <property type="entry name" value="GATA_ZN_FINGER_1"/>
    <property type="match status" value="1"/>
</dbReference>
<feature type="region of interest" description="Disordered" evidence="5">
    <location>
        <begin position="168"/>
        <end position="269"/>
    </location>
</feature>
<evidence type="ECO:0000256" key="1">
    <source>
        <dbReference type="ARBA" id="ARBA00023015"/>
    </source>
</evidence>